<evidence type="ECO:0000256" key="6">
    <source>
        <dbReference type="ARBA" id="ARBA00022741"/>
    </source>
</evidence>
<evidence type="ECO:0000256" key="9">
    <source>
        <dbReference type="ARBA" id="ARBA00022989"/>
    </source>
</evidence>
<reference evidence="16 17" key="1">
    <citation type="journal article" date="2018" name="Science">
        <title>The opium poppy genome and morphinan production.</title>
        <authorList>
            <person name="Guo L."/>
            <person name="Winzer T."/>
            <person name="Yang X."/>
            <person name="Li Y."/>
            <person name="Ning Z."/>
            <person name="He Z."/>
            <person name="Teodor R."/>
            <person name="Lu Y."/>
            <person name="Bowser T.A."/>
            <person name="Graham I.A."/>
            <person name="Ye K."/>
        </authorList>
    </citation>
    <scope>NUCLEOTIDE SEQUENCE [LARGE SCALE GENOMIC DNA]</scope>
    <source>
        <strain evidence="17">cv. HN1</strain>
        <tissue evidence="16">Leaves</tissue>
    </source>
</reference>
<evidence type="ECO:0000313" key="16">
    <source>
        <dbReference type="EMBL" id="RZC43429.1"/>
    </source>
</evidence>
<keyword evidence="10 14" id="KW-0472">Membrane</keyword>
<evidence type="ECO:0000256" key="1">
    <source>
        <dbReference type="ARBA" id="ARBA00004479"/>
    </source>
</evidence>
<dbReference type="InterPro" id="IPR000719">
    <property type="entry name" value="Prot_kinase_dom"/>
</dbReference>
<protein>
    <recommendedName>
        <fullName evidence="15">Protein kinase domain-containing protein</fullName>
    </recommendedName>
</protein>
<evidence type="ECO:0000259" key="15">
    <source>
        <dbReference type="PROSITE" id="PS50011"/>
    </source>
</evidence>
<keyword evidence="3" id="KW-0808">Transferase</keyword>
<dbReference type="GO" id="GO:0005524">
    <property type="term" value="F:ATP binding"/>
    <property type="evidence" value="ECO:0007669"/>
    <property type="project" value="UniProtKB-UniRule"/>
</dbReference>
<comment type="subcellular location">
    <subcellularLocation>
        <location evidence="1">Membrane</location>
        <topology evidence="1">Single-pass type I membrane protein</topology>
    </subcellularLocation>
</comment>
<dbReference type="Pfam" id="PF00069">
    <property type="entry name" value="Pkinase"/>
    <property type="match status" value="1"/>
</dbReference>
<dbReference type="STRING" id="3469.A0A4Y7I7P0"/>
<keyword evidence="2" id="KW-0723">Serine/threonine-protein kinase</keyword>
<dbReference type="InterPro" id="IPR011009">
    <property type="entry name" value="Kinase-like_dom_sf"/>
</dbReference>
<evidence type="ECO:0000256" key="11">
    <source>
        <dbReference type="ARBA" id="ARBA00023180"/>
    </source>
</evidence>
<dbReference type="InterPro" id="IPR025287">
    <property type="entry name" value="WAK_GUB"/>
</dbReference>
<dbReference type="InterPro" id="IPR045874">
    <property type="entry name" value="LRK10/LRL21-25-like"/>
</dbReference>
<dbReference type="InterPro" id="IPR017441">
    <property type="entry name" value="Protein_kinase_ATP_BS"/>
</dbReference>
<dbReference type="PROSITE" id="PS50011">
    <property type="entry name" value="PROTEIN_KINASE_DOM"/>
    <property type="match status" value="1"/>
</dbReference>
<dbReference type="Gramene" id="RZC43429">
    <property type="protein sequence ID" value="RZC43429"/>
    <property type="gene ID" value="C5167_036381"/>
</dbReference>
<evidence type="ECO:0000256" key="2">
    <source>
        <dbReference type="ARBA" id="ARBA00022527"/>
    </source>
</evidence>
<keyword evidence="5" id="KW-0732">Signal</keyword>
<proteinExistence type="predicted"/>
<dbReference type="Gene3D" id="1.10.510.10">
    <property type="entry name" value="Transferase(Phosphotransferase) domain 1"/>
    <property type="match status" value="1"/>
</dbReference>
<dbReference type="SUPFAM" id="SSF56112">
    <property type="entry name" value="Protein kinase-like (PK-like)"/>
    <property type="match status" value="1"/>
</dbReference>
<evidence type="ECO:0000256" key="10">
    <source>
        <dbReference type="ARBA" id="ARBA00023136"/>
    </source>
</evidence>
<dbReference type="GO" id="GO:0004674">
    <property type="term" value="F:protein serine/threonine kinase activity"/>
    <property type="evidence" value="ECO:0007669"/>
    <property type="project" value="UniProtKB-KW"/>
</dbReference>
<evidence type="ECO:0000256" key="3">
    <source>
        <dbReference type="ARBA" id="ARBA00022679"/>
    </source>
</evidence>
<keyword evidence="7" id="KW-0418">Kinase</keyword>
<dbReference type="FunFam" id="1.10.510.10:FF:000590">
    <property type="entry name" value="PR5-like receptor kinase"/>
    <property type="match status" value="1"/>
</dbReference>
<name>A0A4Y7I7P0_PAPSO</name>
<dbReference type="Pfam" id="PF14380">
    <property type="entry name" value="WAK_assoc"/>
    <property type="match status" value="1"/>
</dbReference>
<evidence type="ECO:0000256" key="12">
    <source>
        <dbReference type="PROSITE-ProRule" id="PRU10141"/>
    </source>
</evidence>
<keyword evidence="11" id="KW-0325">Glycoprotein</keyword>
<dbReference type="Pfam" id="PF13947">
    <property type="entry name" value="GUB_WAK_bind"/>
    <property type="match status" value="1"/>
</dbReference>
<feature type="compositionally biased region" description="Low complexity" evidence="13">
    <location>
        <begin position="660"/>
        <end position="683"/>
    </location>
</feature>
<evidence type="ECO:0000256" key="7">
    <source>
        <dbReference type="ARBA" id="ARBA00022777"/>
    </source>
</evidence>
<dbReference type="EMBL" id="CM010715">
    <property type="protein sequence ID" value="RZC43429.1"/>
    <property type="molecule type" value="Genomic_DNA"/>
</dbReference>
<accession>A0A4Y7I7P0</accession>
<evidence type="ECO:0000256" key="8">
    <source>
        <dbReference type="ARBA" id="ARBA00022840"/>
    </source>
</evidence>
<dbReference type="InterPro" id="IPR032872">
    <property type="entry name" value="WAK_assoc_C"/>
</dbReference>
<sequence length="698" mass="78321">MSYMLLIFYHQFKNFIMAPPSKFSIIFFLILMFHTYVCIAQENNLERYEKCQRKFVCGDSVDVGYPFWGRHYSIGDKSRPEYCGLLNYRLDCLDGDVAQIVISGESYRVLEINTETKVMNITNTAFVGYESYGACPFEYPIPNFDSVDFKLAQDVDQLTLYSDCVKIPDQLTFRFKCLIYGSPTRDAYFWFDMAPGVPPDFSSCNKTVKTPVMLTALRDLTTNPEILPAVIKQGFNVTYFNAESDIGIGMCLRCRNSGGTCGSNTTEKIPTCFCPDGSIRDACLNPPSVTSPAAKFKKLKKISIGVVGAFGALGIILSIPIMIYFLRKKHSSRDGLEAFFKTHGSLAPKRYSFKDVKKMTNSFKEKLGQGGYGSVFKGKLHDGRLVAVKVLFRNMKTKNAGLEFFNEVASISRTSHVNIVALLGFCFDKRNKRALIYEFMPNGSLEKFIFGEKLAISEEDLVFGWETFYRVAIEIARGLEYLHRGCTTRIVHFDIKPHNILLDKDFHAKISDFGLAKLCLEKESIISMSRARGTAGYIAPEVFNRNFGGISNKSDVYSYGMMILEMVGGRKNIDVNVGIDHLSQLYFPHRIYDRIKLNQDLGLHGIMTDEREQAAKKMIIVGLWCIQTNPLSRPSMSKVLEMLEGSLETLEIPPKPFLSSPPRSLQPSTSSSTSASSPPRSLQPSASSSVTAQCLVDC</sequence>
<gene>
    <name evidence="16" type="ORF">C5167_036381</name>
</gene>
<dbReference type="InterPro" id="IPR008271">
    <property type="entry name" value="Ser/Thr_kinase_AS"/>
</dbReference>
<dbReference type="Proteomes" id="UP000316621">
    <property type="component" value="Chromosome 1"/>
</dbReference>
<dbReference type="GO" id="GO:0016020">
    <property type="term" value="C:membrane"/>
    <property type="evidence" value="ECO:0007669"/>
    <property type="project" value="UniProtKB-SubCell"/>
</dbReference>
<evidence type="ECO:0000313" key="17">
    <source>
        <dbReference type="Proteomes" id="UP000316621"/>
    </source>
</evidence>
<evidence type="ECO:0000256" key="4">
    <source>
        <dbReference type="ARBA" id="ARBA00022692"/>
    </source>
</evidence>
<dbReference type="PANTHER" id="PTHR27009">
    <property type="entry name" value="RUST RESISTANCE KINASE LR10-RELATED"/>
    <property type="match status" value="1"/>
</dbReference>
<keyword evidence="4 14" id="KW-0812">Transmembrane</keyword>
<dbReference type="OMA" id="CAHRSTR"/>
<dbReference type="AlphaFoldDB" id="A0A4Y7I7P0"/>
<dbReference type="Gene3D" id="3.30.200.20">
    <property type="entry name" value="Phosphorylase Kinase, domain 1"/>
    <property type="match status" value="1"/>
</dbReference>
<feature type="domain" description="Protein kinase" evidence="15">
    <location>
        <begin position="361"/>
        <end position="658"/>
    </location>
</feature>
<keyword evidence="6 12" id="KW-0547">Nucleotide-binding</keyword>
<keyword evidence="9 14" id="KW-1133">Transmembrane helix</keyword>
<feature type="transmembrane region" description="Helical" evidence="14">
    <location>
        <begin position="302"/>
        <end position="326"/>
    </location>
</feature>
<dbReference type="PROSITE" id="PS00107">
    <property type="entry name" value="PROTEIN_KINASE_ATP"/>
    <property type="match status" value="1"/>
</dbReference>
<keyword evidence="8 12" id="KW-0067">ATP-binding</keyword>
<evidence type="ECO:0000256" key="14">
    <source>
        <dbReference type="SAM" id="Phobius"/>
    </source>
</evidence>
<dbReference type="PROSITE" id="PS00108">
    <property type="entry name" value="PROTEIN_KINASE_ST"/>
    <property type="match status" value="1"/>
</dbReference>
<organism evidence="16 17">
    <name type="scientific">Papaver somniferum</name>
    <name type="common">Opium poppy</name>
    <dbReference type="NCBI Taxonomy" id="3469"/>
    <lineage>
        <taxon>Eukaryota</taxon>
        <taxon>Viridiplantae</taxon>
        <taxon>Streptophyta</taxon>
        <taxon>Embryophyta</taxon>
        <taxon>Tracheophyta</taxon>
        <taxon>Spermatophyta</taxon>
        <taxon>Magnoliopsida</taxon>
        <taxon>Ranunculales</taxon>
        <taxon>Papaveraceae</taxon>
        <taxon>Papaveroideae</taxon>
        <taxon>Papaver</taxon>
    </lineage>
</organism>
<dbReference type="SMART" id="SM00220">
    <property type="entry name" value="S_TKc"/>
    <property type="match status" value="1"/>
</dbReference>
<dbReference type="GO" id="GO:0030247">
    <property type="term" value="F:polysaccharide binding"/>
    <property type="evidence" value="ECO:0007669"/>
    <property type="project" value="InterPro"/>
</dbReference>
<keyword evidence="17" id="KW-1185">Reference proteome</keyword>
<feature type="region of interest" description="Disordered" evidence="13">
    <location>
        <begin position="653"/>
        <end position="691"/>
    </location>
</feature>
<evidence type="ECO:0000256" key="5">
    <source>
        <dbReference type="ARBA" id="ARBA00022729"/>
    </source>
</evidence>
<evidence type="ECO:0000256" key="13">
    <source>
        <dbReference type="SAM" id="MobiDB-lite"/>
    </source>
</evidence>
<feature type="binding site" evidence="12">
    <location>
        <position position="389"/>
    </location>
    <ligand>
        <name>ATP</name>
        <dbReference type="ChEBI" id="CHEBI:30616"/>
    </ligand>
</feature>